<dbReference type="SUPFAM" id="SSF52313">
    <property type="entry name" value="Ribosomal protein S2"/>
    <property type="match status" value="1"/>
</dbReference>
<dbReference type="InterPro" id="IPR023591">
    <property type="entry name" value="Ribosomal_uS2_flav_dom_sf"/>
</dbReference>
<geneLocation type="mitochondrion" evidence="1"/>
<accession>A0A8F9R4F5</accession>
<keyword evidence="1" id="KW-0689">Ribosomal protein</keyword>
<dbReference type="AlphaFoldDB" id="A0A8F9R4F5"/>
<keyword evidence="1" id="KW-0496">Mitochondrion</keyword>
<proteinExistence type="predicted"/>
<protein>
    <submittedName>
        <fullName evidence="1">Ribosomal protein S2</fullName>
    </submittedName>
</protein>
<gene>
    <name evidence="1" type="primary">rps2</name>
</gene>
<organism evidence="1">
    <name type="scientific">Pleurosigma intermedium</name>
    <dbReference type="NCBI Taxonomy" id="197753"/>
    <lineage>
        <taxon>Eukaryota</taxon>
        <taxon>Sar</taxon>
        <taxon>Stramenopiles</taxon>
        <taxon>Ochrophyta</taxon>
        <taxon>Bacillariophyta</taxon>
        <taxon>Bacillariophyceae</taxon>
        <taxon>Bacillariophycidae</taxon>
        <taxon>Naviculales</taxon>
        <taxon>Pleurosigmataceae</taxon>
        <taxon>Pleurosigma</taxon>
    </lineage>
</organism>
<dbReference type="GO" id="GO:0005840">
    <property type="term" value="C:ribosome"/>
    <property type="evidence" value="ECO:0007669"/>
    <property type="project" value="UniProtKB-KW"/>
</dbReference>
<sequence length="225" mass="26769">MKIKRVKPKYKNKLIELQILKSKIYRKDIYLKLNKKFDINKIQLYIKKIIHIIYEFHINNKRILFLNFPKTIENKITKNLTEKNHIFVDNENLLNGIISNQKVNLPQSNKLQEFVKHNSKFKIPVKKLVDLIVIFNPISSLNSDKKLYLSQIPTITINESSNSNLNLKQNYKLVGDFKYIEKQINNNIFFSILRAILKSTNFKKQSNNYKQNIKTIIKKEKSINF</sequence>
<keyword evidence="1" id="KW-0687">Ribonucleoprotein</keyword>
<reference evidence="1" key="1">
    <citation type="submission" date="2021-04" db="EMBL/GenBank/DDBJ databases">
        <authorList>
            <person name="Wang Y."/>
            <person name="Liu G."/>
        </authorList>
    </citation>
    <scope>NUCLEOTIDE SEQUENCE</scope>
    <source>
        <strain evidence="1">Qingdao in China</strain>
    </source>
</reference>
<evidence type="ECO:0000313" key="1">
    <source>
        <dbReference type="EMBL" id="QYJ09253.1"/>
    </source>
</evidence>
<dbReference type="Gene3D" id="3.40.50.10490">
    <property type="entry name" value="Glucose-6-phosphate isomerase like protein, domain 1"/>
    <property type="match status" value="1"/>
</dbReference>
<dbReference type="EMBL" id="MW861541">
    <property type="protein sequence ID" value="QYJ09253.1"/>
    <property type="molecule type" value="Genomic_DNA"/>
</dbReference>
<name>A0A8F9R4F5_9STRA</name>